<proteinExistence type="evidence at transcript level"/>
<feature type="transmembrane region" description="Helical" evidence="12">
    <location>
        <begin position="76"/>
        <end position="100"/>
    </location>
</feature>
<sequence>MWKSSSQVFDFDVEEMINSSLKSNRSFNFERYSVLSQISLAALLSVICVGTIVGNLLIIIAVFLVRRLHTPSNCLVFSLACSDFLVAVAVIPFAIITQIKGYWLFSEFTCDFFIFLDILLCTASILNLCCISIDRYFTILQPLSQYGTNFRPVFLMICIIWILSGLISIPPVTGWKEPFHLGHCTYSESLWYQTYATLGAFYIPLVVMLILYSRIYQVAKKIAKNNNVNQTFMGMKFTKNGPRDLILKQFSLIASPLNAIPLVKNSLNTNNRFSQVLTTENSFYKYNINDDILSVSKLQQRKSDESDMTNSDYWNSIKSKKARQKYLSKKIISESKAIKTLGILMGCFTFCWFPFFTLQLIVPVIKTYNINTKYIPMWVRETFLWLGYFNSFLNPIIYAKFNKDFRQPFKEILSCHCKSINNRLRTASYTEQFGKSFVQRRRSGYESTLQLPASRRSSSRPHKTPIHS</sequence>
<dbReference type="PROSITE" id="PS50262">
    <property type="entry name" value="G_PROTEIN_RECEP_F1_2"/>
    <property type="match status" value="1"/>
</dbReference>
<name>A0A193KUK9_SCHMD</name>
<dbReference type="AlphaFoldDB" id="A0A193KUK9"/>
<feature type="compositionally biased region" description="Basic residues" evidence="11">
    <location>
        <begin position="457"/>
        <end position="468"/>
    </location>
</feature>
<evidence type="ECO:0000256" key="5">
    <source>
        <dbReference type="ARBA" id="ARBA00023040"/>
    </source>
</evidence>
<evidence type="ECO:0000256" key="1">
    <source>
        <dbReference type="ARBA" id="ARBA00004651"/>
    </source>
</evidence>
<comment type="similarity">
    <text evidence="10">Belongs to the G-protein coupled receptor 1 family.</text>
</comment>
<dbReference type="PROSITE" id="PS00237">
    <property type="entry name" value="G_PROTEIN_RECEP_F1_1"/>
    <property type="match status" value="1"/>
</dbReference>
<gene>
    <name evidence="14" type="primary">gcr019</name>
</gene>
<feature type="transmembrane region" description="Helical" evidence="12">
    <location>
        <begin position="192"/>
        <end position="212"/>
    </location>
</feature>
<dbReference type="InterPro" id="IPR017452">
    <property type="entry name" value="GPCR_Rhodpsn_7TM"/>
</dbReference>
<evidence type="ECO:0000256" key="9">
    <source>
        <dbReference type="ARBA" id="ARBA00023224"/>
    </source>
</evidence>
<evidence type="ECO:0000259" key="13">
    <source>
        <dbReference type="PROSITE" id="PS50262"/>
    </source>
</evidence>
<dbReference type="PRINTS" id="PR00237">
    <property type="entry name" value="GPCRRHODOPSN"/>
</dbReference>
<feature type="transmembrane region" description="Helical" evidence="12">
    <location>
        <begin position="112"/>
        <end position="133"/>
    </location>
</feature>
<dbReference type="SUPFAM" id="SSF81321">
    <property type="entry name" value="Family A G protein-coupled receptor-like"/>
    <property type="match status" value="1"/>
</dbReference>
<evidence type="ECO:0000256" key="6">
    <source>
        <dbReference type="ARBA" id="ARBA00023136"/>
    </source>
</evidence>
<dbReference type="SMART" id="SM01381">
    <property type="entry name" value="7TM_GPCR_Srsx"/>
    <property type="match status" value="1"/>
</dbReference>
<feature type="transmembrane region" description="Helical" evidence="12">
    <location>
        <begin position="153"/>
        <end position="172"/>
    </location>
</feature>
<keyword evidence="8 10" id="KW-0675">Receptor</keyword>
<feature type="region of interest" description="Disordered" evidence="11">
    <location>
        <begin position="445"/>
        <end position="468"/>
    </location>
</feature>
<dbReference type="PANTHER" id="PTHR24248:SF199">
    <property type="entry name" value="IP13425P-RELATED"/>
    <property type="match status" value="1"/>
</dbReference>
<feature type="transmembrane region" description="Helical" evidence="12">
    <location>
        <begin position="38"/>
        <end position="64"/>
    </location>
</feature>
<feature type="transmembrane region" description="Helical" evidence="12">
    <location>
        <begin position="340"/>
        <end position="362"/>
    </location>
</feature>
<dbReference type="Pfam" id="PF00001">
    <property type="entry name" value="7tm_1"/>
    <property type="match status" value="1"/>
</dbReference>
<organism evidence="14">
    <name type="scientific">Schmidtea mediterranea</name>
    <name type="common">Freshwater planarian flatworm</name>
    <dbReference type="NCBI Taxonomy" id="79327"/>
    <lineage>
        <taxon>Eukaryota</taxon>
        <taxon>Metazoa</taxon>
        <taxon>Spiralia</taxon>
        <taxon>Lophotrochozoa</taxon>
        <taxon>Platyhelminthes</taxon>
        <taxon>Rhabditophora</taxon>
        <taxon>Seriata</taxon>
        <taxon>Tricladida</taxon>
        <taxon>Continenticola</taxon>
        <taxon>Geoplanoidea</taxon>
        <taxon>Dugesiidae</taxon>
        <taxon>Schmidtea</taxon>
    </lineage>
</organism>
<evidence type="ECO:0000256" key="3">
    <source>
        <dbReference type="ARBA" id="ARBA00022692"/>
    </source>
</evidence>
<reference evidence="14" key="1">
    <citation type="journal article" date="2016" name="PLoS Biol.">
        <title>GPCRs Direct Germline Development and Somatic Gonad Function in Planarians.</title>
        <authorList>
            <person name="Saberi A."/>
            <person name="Jamal A."/>
            <person name="Beets I."/>
            <person name="Schoofs L."/>
            <person name="Newmark P.A."/>
        </authorList>
    </citation>
    <scope>NUCLEOTIDE SEQUENCE</scope>
</reference>
<keyword evidence="6 12" id="KW-0472">Membrane</keyword>
<protein>
    <submittedName>
        <fullName evidence="14">GCR019</fullName>
    </submittedName>
</protein>
<evidence type="ECO:0000256" key="4">
    <source>
        <dbReference type="ARBA" id="ARBA00022989"/>
    </source>
</evidence>
<dbReference type="GO" id="GO:0071880">
    <property type="term" value="P:adenylate cyclase-activating adrenergic receptor signaling pathway"/>
    <property type="evidence" value="ECO:0007669"/>
    <property type="project" value="TreeGrafter"/>
</dbReference>
<dbReference type="GO" id="GO:0043410">
    <property type="term" value="P:positive regulation of MAPK cascade"/>
    <property type="evidence" value="ECO:0007669"/>
    <property type="project" value="TreeGrafter"/>
</dbReference>
<dbReference type="InterPro" id="IPR000276">
    <property type="entry name" value="GPCR_Rhodpsn"/>
</dbReference>
<evidence type="ECO:0000256" key="12">
    <source>
        <dbReference type="SAM" id="Phobius"/>
    </source>
</evidence>
<dbReference type="CDD" id="cd15329">
    <property type="entry name" value="7tmA_5-HT7"/>
    <property type="match status" value="1"/>
</dbReference>
<evidence type="ECO:0000313" key="14">
    <source>
        <dbReference type="EMBL" id="ANO39000.1"/>
    </source>
</evidence>
<dbReference type="GO" id="GO:0004993">
    <property type="term" value="F:G protein-coupled serotonin receptor activity"/>
    <property type="evidence" value="ECO:0007669"/>
    <property type="project" value="UniProtKB-ARBA"/>
</dbReference>
<evidence type="ECO:0000256" key="7">
    <source>
        <dbReference type="ARBA" id="ARBA00023157"/>
    </source>
</evidence>
<keyword evidence="7" id="KW-1015">Disulfide bond</keyword>
<keyword evidence="4 12" id="KW-1133">Transmembrane helix</keyword>
<dbReference type="GO" id="GO:0005886">
    <property type="term" value="C:plasma membrane"/>
    <property type="evidence" value="ECO:0007669"/>
    <property type="project" value="UniProtKB-SubCell"/>
</dbReference>
<feature type="transmembrane region" description="Helical" evidence="12">
    <location>
        <begin position="382"/>
        <end position="401"/>
    </location>
</feature>
<keyword evidence="5 10" id="KW-0297">G-protein coupled receptor</keyword>
<accession>A0A193KUK9</accession>
<dbReference type="Gene3D" id="1.20.1070.10">
    <property type="entry name" value="Rhodopsin 7-helix transmembrane proteins"/>
    <property type="match status" value="1"/>
</dbReference>
<dbReference type="PANTHER" id="PTHR24248">
    <property type="entry name" value="ADRENERGIC RECEPTOR-RELATED G-PROTEIN COUPLED RECEPTOR"/>
    <property type="match status" value="1"/>
</dbReference>
<evidence type="ECO:0000256" key="8">
    <source>
        <dbReference type="ARBA" id="ARBA00023170"/>
    </source>
</evidence>
<keyword evidence="3 10" id="KW-0812">Transmembrane</keyword>
<evidence type="ECO:0000256" key="2">
    <source>
        <dbReference type="ARBA" id="ARBA00022475"/>
    </source>
</evidence>
<dbReference type="OrthoDB" id="5951059at2759"/>
<evidence type="ECO:0000256" key="10">
    <source>
        <dbReference type="RuleBase" id="RU000688"/>
    </source>
</evidence>
<evidence type="ECO:0000256" key="11">
    <source>
        <dbReference type="SAM" id="MobiDB-lite"/>
    </source>
</evidence>
<dbReference type="EMBL" id="KX018839">
    <property type="protein sequence ID" value="ANO39000.1"/>
    <property type="molecule type" value="mRNA"/>
</dbReference>
<keyword evidence="9 10" id="KW-0807">Transducer</keyword>
<comment type="subcellular location">
    <subcellularLocation>
        <location evidence="1">Cell membrane</location>
        <topology evidence="1">Multi-pass membrane protein</topology>
    </subcellularLocation>
</comment>
<keyword evidence="2" id="KW-1003">Cell membrane</keyword>
<feature type="domain" description="G-protein coupled receptors family 1 profile" evidence="13">
    <location>
        <begin position="54"/>
        <end position="398"/>
    </location>
</feature>